<organism evidence="1">
    <name type="scientific">uncultured spirochete</name>
    <dbReference type="NCBI Taxonomy" id="156406"/>
    <lineage>
        <taxon>Bacteria</taxon>
        <taxon>Pseudomonadati</taxon>
        <taxon>Spirochaetota</taxon>
        <taxon>Spirochaetia</taxon>
        <taxon>Spirochaetales</taxon>
        <taxon>environmental samples</taxon>
    </lineage>
</organism>
<sequence length="86" mass="9722">MNRLTKNIIAHIPNPLFTAKELAVLEPSSDNVRYALVKRAIADGDILIEEDQLSEMTHADFDELEGNYSSRRVLRFLAGLKQEIVP</sequence>
<proteinExistence type="predicted"/>
<evidence type="ECO:0000313" key="1">
    <source>
        <dbReference type="EMBL" id="SLM18684.1"/>
    </source>
</evidence>
<name>A0A3P3XR76_9SPIR</name>
<dbReference type="EMBL" id="FWDO01000005">
    <property type="protein sequence ID" value="SLM18684.1"/>
    <property type="molecule type" value="Genomic_DNA"/>
</dbReference>
<dbReference type="AlphaFoldDB" id="A0A3P3XR76"/>
<protein>
    <submittedName>
        <fullName evidence="1">Uncharacterized protein</fullName>
    </submittedName>
</protein>
<reference evidence="1" key="1">
    <citation type="submission" date="2017-02" db="EMBL/GenBank/DDBJ databases">
        <authorList>
            <person name="Regsiter A."/>
            <person name="William W."/>
        </authorList>
    </citation>
    <scope>NUCLEOTIDE SEQUENCE</scope>
    <source>
        <strain evidence="1">BdmA 4</strain>
    </source>
</reference>
<accession>A0A3P3XR76</accession>
<gene>
    <name evidence="1" type="ORF">SPIRO4BDMA_50199</name>
</gene>